<name>A0A3B6B592_WHEAT</name>
<dbReference type="PANTHER" id="PTHR35163">
    <property type="entry name" value="OS02G0467300 PROTEIN"/>
    <property type="match status" value="1"/>
</dbReference>
<dbReference type="Gramene" id="TraesWEE_scaffold_048100_01G000200.1">
    <property type="protein sequence ID" value="TraesWEE_scaffold_048100_01G000200.1"/>
    <property type="gene ID" value="TraesWEE_scaffold_048100_01G000200"/>
</dbReference>
<dbReference type="Gramene" id="TraesCS2A03G1081800.1">
    <property type="protein sequence ID" value="TraesCS2A03G1081800.1.CDS"/>
    <property type="gene ID" value="TraesCS2A03G1081800"/>
</dbReference>
<dbReference type="Gramene" id="TraesCS2A02G458200.1">
    <property type="protein sequence ID" value="TraesCS2A02G458200.1"/>
    <property type="gene ID" value="TraesCS2A02G458200"/>
</dbReference>
<feature type="transmembrane region" description="Helical" evidence="1">
    <location>
        <begin position="207"/>
        <end position="230"/>
    </location>
</feature>
<dbReference type="Gramene" id="TraesCAD_scaffold_062857_01G000200.1">
    <property type="protein sequence ID" value="TraesCAD_scaffold_062857_01G000200.1"/>
    <property type="gene ID" value="TraesCAD_scaffold_062857_01G000200"/>
</dbReference>
<dbReference type="Gramene" id="TraesRN2A0101067700.1">
    <property type="protein sequence ID" value="TraesRN2A0101067700.1"/>
    <property type="gene ID" value="TraesRN2A0101067700"/>
</dbReference>
<dbReference type="Gramene" id="TraesROB_scaffold_134105_01G000300.1">
    <property type="protein sequence ID" value="TraesROB_scaffold_134105_01G000300.1"/>
    <property type="gene ID" value="TraesROB_scaffold_134105_01G000300"/>
</dbReference>
<organism evidence="2">
    <name type="scientific">Triticum aestivum</name>
    <name type="common">Wheat</name>
    <dbReference type="NCBI Taxonomy" id="4565"/>
    <lineage>
        <taxon>Eukaryota</taxon>
        <taxon>Viridiplantae</taxon>
        <taxon>Streptophyta</taxon>
        <taxon>Embryophyta</taxon>
        <taxon>Tracheophyta</taxon>
        <taxon>Spermatophyta</taxon>
        <taxon>Magnoliopsida</taxon>
        <taxon>Liliopsida</taxon>
        <taxon>Poales</taxon>
        <taxon>Poaceae</taxon>
        <taxon>BOP clade</taxon>
        <taxon>Pooideae</taxon>
        <taxon>Triticodae</taxon>
        <taxon>Triticeae</taxon>
        <taxon>Triticinae</taxon>
        <taxon>Triticum</taxon>
    </lineage>
</organism>
<evidence type="ECO:0000313" key="2">
    <source>
        <dbReference type="EnsemblPlants" id="TraesCS2A02G458200.1"/>
    </source>
</evidence>
<sequence length="233" mass="26262">MAPRNGYTGEGGSSVISIDLSHGSVESGESLQVMFAPLSFPTPPFFWSDPLLLNLFSSSDLQPVQPTADVPLEEIPDPEFFGIDTSSPHRCHHEMRPTRKVAFVYAATGRRFLGCPLSGPDRCSWFMWIDEAWGPVLSRSLIQLWDQALLDSERAARLQTKKKEMEQAYLELWTERSNMEIENQQVVNKLKTTILDIEIKMSRRLEFHIKMCVAFISSAVTLASVLAYVLSAH</sequence>
<keyword evidence="1" id="KW-1133">Transmembrane helix</keyword>
<evidence type="ECO:0000256" key="1">
    <source>
        <dbReference type="SAM" id="Phobius"/>
    </source>
</evidence>
<dbReference type="OMA" id="HIKMCVA"/>
<dbReference type="AlphaFoldDB" id="A0A3B6B592"/>
<proteinExistence type="predicted"/>
<reference evidence="2" key="1">
    <citation type="submission" date="2018-08" db="EMBL/GenBank/DDBJ databases">
        <authorList>
            <person name="Rossello M."/>
        </authorList>
    </citation>
    <scope>NUCLEOTIDE SEQUENCE [LARGE SCALE GENOMIC DNA]</scope>
    <source>
        <strain evidence="2">cv. Chinese Spring</strain>
    </source>
</reference>
<dbReference type="OrthoDB" id="638169at2759"/>
<keyword evidence="3" id="KW-1185">Reference proteome</keyword>
<dbReference type="PANTHER" id="PTHR35163:SF3">
    <property type="entry name" value="ZINC FINGER GRF-TYPE DOMAIN-CONTAINING PROTEIN"/>
    <property type="match status" value="1"/>
</dbReference>
<dbReference type="EnsemblPlants" id="TraesCS2A02G458200.1">
    <property type="protein sequence ID" value="TraesCS2A02G458200.1"/>
    <property type="gene ID" value="TraesCS2A02G458200"/>
</dbReference>
<evidence type="ECO:0000313" key="3">
    <source>
        <dbReference type="Proteomes" id="UP000019116"/>
    </source>
</evidence>
<keyword evidence="1" id="KW-0472">Membrane</keyword>
<evidence type="ECO:0008006" key="4">
    <source>
        <dbReference type="Google" id="ProtNLM"/>
    </source>
</evidence>
<reference evidence="2" key="2">
    <citation type="submission" date="2018-10" db="UniProtKB">
        <authorList>
            <consortium name="EnsemblPlants"/>
        </authorList>
    </citation>
    <scope>IDENTIFICATION</scope>
</reference>
<protein>
    <recommendedName>
        <fullName evidence="4">Zinc finger GRF-type domain-containing protein</fullName>
    </recommendedName>
</protein>
<keyword evidence="1" id="KW-0812">Transmembrane</keyword>
<dbReference type="Proteomes" id="UP000019116">
    <property type="component" value="Chromosome 2A"/>
</dbReference>
<accession>A0A3B6B592</accession>